<name>A0A0D3IHI4_EMIH1</name>
<dbReference type="KEGG" id="ehx:EMIHUDRAFT_105143"/>
<keyword evidence="2" id="KW-1133">Transmembrane helix</keyword>
<keyword evidence="2" id="KW-0472">Membrane</keyword>
<dbReference type="AlphaFoldDB" id="A0A0D3IHI4"/>
<evidence type="ECO:0000256" key="2">
    <source>
        <dbReference type="SAM" id="Phobius"/>
    </source>
</evidence>
<feature type="transmembrane region" description="Helical" evidence="2">
    <location>
        <begin position="12"/>
        <end position="33"/>
    </location>
</feature>
<dbReference type="Proteomes" id="UP000013827">
    <property type="component" value="Unassembled WGS sequence"/>
</dbReference>
<reference evidence="3" key="2">
    <citation type="submission" date="2024-10" db="UniProtKB">
        <authorList>
            <consortium name="EnsemblProtists"/>
        </authorList>
    </citation>
    <scope>IDENTIFICATION</scope>
</reference>
<proteinExistence type="predicted"/>
<dbReference type="RefSeq" id="XP_005763148.1">
    <property type="nucleotide sequence ID" value="XM_005763091.1"/>
</dbReference>
<reference evidence="4" key="1">
    <citation type="journal article" date="2013" name="Nature">
        <title>Pan genome of the phytoplankton Emiliania underpins its global distribution.</title>
        <authorList>
            <person name="Read B.A."/>
            <person name="Kegel J."/>
            <person name="Klute M.J."/>
            <person name="Kuo A."/>
            <person name="Lefebvre S.C."/>
            <person name="Maumus F."/>
            <person name="Mayer C."/>
            <person name="Miller J."/>
            <person name="Monier A."/>
            <person name="Salamov A."/>
            <person name="Young J."/>
            <person name="Aguilar M."/>
            <person name="Claverie J.M."/>
            <person name="Frickenhaus S."/>
            <person name="Gonzalez K."/>
            <person name="Herman E.K."/>
            <person name="Lin Y.C."/>
            <person name="Napier J."/>
            <person name="Ogata H."/>
            <person name="Sarno A.F."/>
            <person name="Shmutz J."/>
            <person name="Schroeder D."/>
            <person name="de Vargas C."/>
            <person name="Verret F."/>
            <person name="von Dassow P."/>
            <person name="Valentin K."/>
            <person name="Van de Peer Y."/>
            <person name="Wheeler G."/>
            <person name="Dacks J.B."/>
            <person name="Delwiche C.F."/>
            <person name="Dyhrman S.T."/>
            <person name="Glockner G."/>
            <person name="John U."/>
            <person name="Richards T."/>
            <person name="Worden A.Z."/>
            <person name="Zhang X."/>
            <person name="Grigoriev I.V."/>
            <person name="Allen A.E."/>
            <person name="Bidle K."/>
            <person name="Borodovsky M."/>
            <person name="Bowler C."/>
            <person name="Brownlee C."/>
            <person name="Cock J.M."/>
            <person name="Elias M."/>
            <person name="Gladyshev V.N."/>
            <person name="Groth M."/>
            <person name="Guda C."/>
            <person name="Hadaegh A."/>
            <person name="Iglesias-Rodriguez M.D."/>
            <person name="Jenkins J."/>
            <person name="Jones B.M."/>
            <person name="Lawson T."/>
            <person name="Leese F."/>
            <person name="Lindquist E."/>
            <person name="Lobanov A."/>
            <person name="Lomsadze A."/>
            <person name="Malik S.B."/>
            <person name="Marsh M.E."/>
            <person name="Mackinder L."/>
            <person name="Mock T."/>
            <person name="Mueller-Roeber B."/>
            <person name="Pagarete A."/>
            <person name="Parker M."/>
            <person name="Probert I."/>
            <person name="Quesneville H."/>
            <person name="Raines C."/>
            <person name="Rensing S.A."/>
            <person name="Riano-Pachon D.M."/>
            <person name="Richier S."/>
            <person name="Rokitta S."/>
            <person name="Shiraiwa Y."/>
            <person name="Soanes D.M."/>
            <person name="van der Giezen M."/>
            <person name="Wahlund T.M."/>
            <person name="Williams B."/>
            <person name="Wilson W."/>
            <person name="Wolfe G."/>
            <person name="Wurch L.L."/>
        </authorList>
    </citation>
    <scope>NUCLEOTIDE SEQUENCE</scope>
</reference>
<dbReference type="GeneID" id="17256774"/>
<evidence type="ECO:0000313" key="4">
    <source>
        <dbReference type="Proteomes" id="UP000013827"/>
    </source>
</evidence>
<keyword evidence="2" id="KW-0812">Transmembrane</keyword>
<sequence length="558" mass="61024">MYACFSSLHVHPFGGLPLGLAPGFFWAGLEFLLPNGRPRFFFSTPLSVAAAAFFGGAFFAGFAIPTGTKHILLSLLAVHTARPRHLPTHRIIAPSVPIAPLAPSPRPSLRPAQSLPDGMKKHQGPQPRQPGPRPSAHRPPQPAPSPSGTHVFEVSGKRVQHGHGSAADDKRLAKNLECQRDTTCPQPVTEDFIDLLISQQLTADAIQREGERAAAAASARHPLMQHQPAPSPAELEAVAERARTALRFAKIGVLSQRERHAFNLLQARLFARHHRRPLFWWKQPLVGVAASYLTETETERAYLEERAGLCFHFVEGAPASITSNIETGRGLVNGCDAELHSLTLAGDTTLDNCLANTVWNDQYGIWEVQIEPPLSVNAIPDVSDEARQTLLARGASLFDEELVVPVLVGKASATYAPTSSWAARVGVPKELRINKHQIDLAFAVTDYKVQGKTLDYFIVSLGKRGAGVYPKLKLVDLHVLVSRVRLGARLFVIGLNPDDVDHLRQLRPSEVLGIWEHGYNQITEMWEPELAAAYAAERVASRRAAEAKGRKRKRPAGA</sequence>
<protein>
    <submittedName>
        <fullName evidence="3">Uncharacterized protein</fullName>
    </submittedName>
</protein>
<keyword evidence="4" id="KW-1185">Reference proteome</keyword>
<feature type="transmembrane region" description="Helical" evidence="2">
    <location>
        <begin position="40"/>
        <end position="64"/>
    </location>
</feature>
<feature type="compositionally biased region" description="Pro residues" evidence="1">
    <location>
        <begin position="127"/>
        <end position="145"/>
    </location>
</feature>
<dbReference type="EnsemblProtists" id="EOD10719">
    <property type="protein sequence ID" value="EOD10719"/>
    <property type="gene ID" value="EMIHUDRAFT_105143"/>
</dbReference>
<dbReference type="PaxDb" id="2903-EOD10719"/>
<feature type="region of interest" description="Disordered" evidence="1">
    <location>
        <begin position="97"/>
        <end position="151"/>
    </location>
</feature>
<accession>A0A0D3IHI4</accession>
<dbReference type="STRING" id="2903.R1DPR9"/>
<dbReference type="HOGENOM" id="CLU_488730_0_0_1"/>
<organism evidence="3 4">
    <name type="scientific">Emiliania huxleyi (strain CCMP1516)</name>
    <dbReference type="NCBI Taxonomy" id="280463"/>
    <lineage>
        <taxon>Eukaryota</taxon>
        <taxon>Haptista</taxon>
        <taxon>Haptophyta</taxon>
        <taxon>Prymnesiophyceae</taxon>
        <taxon>Isochrysidales</taxon>
        <taxon>Noelaerhabdaceae</taxon>
        <taxon>Emiliania</taxon>
    </lineage>
</organism>
<evidence type="ECO:0000256" key="1">
    <source>
        <dbReference type="SAM" id="MobiDB-lite"/>
    </source>
</evidence>
<evidence type="ECO:0000313" key="3">
    <source>
        <dbReference type="EnsemblProtists" id="EOD10719"/>
    </source>
</evidence>